<dbReference type="PANTHER" id="PTHR30294">
    <property type="entry name" value="MEMBRANE COMPONENT OF ABC TRANSPORTER YHHJ-RELATED"/>
    <property type="match status" value="1"/>
</dbReference>
<dbReference type="GO" id="GO:0140359">
    <property type="term" value="F:ABC-type transporter activity"/>
    <property type="evidence" value="ECO:0007669"/>
    <property type="project" value="InterPro"/>
</dbReference>
<evidence type="ECO:0000256" key="3">
    <source>
        <dbReference type="ARBA" id="ARBA00022448"/>
    </source>
</evidence>
<keyword evidence="5 8" id="KW-0812">Transmembrane</keyword>
<feature type="transmembrane region" description="Helical" evidence="8">
    <location>
        <begin position="288"/>
        <end position="305"/>
    </location>
</feature>
<keyword evidence="6 8" id="KW-1133">Transmembrane helix</keyword>
<dbReference type="Gene3D" id="3.40.1710.10">
    <property type="entry name" value="abc type-2 transporter like domain"/>
    <property type="match status" value="1"/>
</dbReference>
<evidence type="ECO:0000259" key="9">
    <source>
        <dbReference type="PROSITE" id="PS51012"/>
    </source>
</evidence>
<dbReference type="Pfam" id="PF12698">
    <property type="entry name" value="ABC2_membrane_3"/>
    <property type="match status" value="1"/>
</dbReference>
<comment type="similarity">
    <text evidence="2">Belongs to the ABC-2 integral membrane protein family.</text>
</comment>
<dbReference type="PROSITE" id="PS51012">
    <property type="entry name" value="ABC_TM2"/>
    <property type="match status" value="1"/>
</dbReference>
<dbReference type="InterPro" id="IPR051449">
    <property type="entry name" value="ABC-2_transporter_component"/>
</dbReference>
<keyword evidence="7 8" id="KW-0472">Membrane</keyword>
<feature type="transmembrane region" description="Helical" evidence="8">
    <location>
        <begin position="21"/>
        <end position="42"/>
    </location>
</feature>
<evidence type="ECO:0000313" key="10">
    <source>
        <dbReference type="EMBL" id="MDF2952895.1"/>
    </source>
</evidence>
<comment type="subcellular location">
    <subcellularLocation>
        <location evidence="1">Cell membrane</location>
        <topology evidence="1">Multi-pass membrane protein</topology>
    </subcellularLocation>
</comment>
<evidence type="ECO:0000256" key="2">
    <source>
        <dbReference type="ARBA" id="ARBA00007783"/>
    </source>
</evidence>
<feature type="domain" description="ABC transmembrane type-2" evidence="9">
    <location>
        <begin position="133"/>
        <end position="373"/>
    </location>
</feature>
<protein>
    <submittedName>
        <fullName evidence="10">ABC-type multidrug transport system</fullName>
    </submittedName>
</protein>
<keyword evidence="4" id="KW-1003">Cell membrane</keyword>
<evidence type="ECO:0000313" key="11">
    <source>
        <dbReference type="Proteomes" id="UP001144110"/>
    </source>
</evidence>
<dbReference type="PANTHER" id="PTHR30294:SF29">
    <property type="entry name" value="MULTIDRUG ABC TRANSPORTER PERMEASE YBHS-RELATED"/>
    <property type="match status" value="1"/>
</dbReference>
<evidence type="ECO:0000256" key="8">
    <source>
        <dbReference type="SAM" id="Phobius"/>
    </source>
</evidence>
<dbReference type="InterPro" id="IPR013525">
    <property type="entry name" value="ABC2_TM"/>
</dbReference>
<dbReference type="AlphaFoldDB" id="A0AAE3P3F5"/>
<feature type="transmembrane region" description="Helical" evidence="8">
    <location>
        <begin position="259"/>
        <end position="281"/>
    </location>
</feature>
<gene>
    <name evidence="10" type="ORF">OD816_000140</name>
</gene>
<reference evidence="10" key="1">
    <citation type="submission" date="2022-11" db="EMBL/GenBank/DDBJ databases">
        <title>Candidatus Alkanophaga archaea from heated hydrothermal vent sediment oxidize petroleum alkanes.</title>
        <authorList>
            <person name="Zehnle H."/>
            <person name="Laso-Perez R."/>
            <person name="Lipp J."/>
            <person name="Teske A."/>
            <person name="Wegener G."/>
        </authorList>
    </citation>
    <scope>NUCLEOTIDE SEQUENCE</scope>
    <source>
        <strain evidence="10">MCA70</strain>
    </source>
</reference>
<feature type="transmembrane region" description="Helical" evidence="8">
    <location>
        <begin position="180"/>
        <end position="203"/>
    </location>
</feature>
<accession>A0AAE3P3F5</accession>
<dbReference type="Proteomes" id="UP001144110">
    <property type="component" value="Unassembled WGS sequence"/>
</dbReference>
<dbReference type="GO" id="GO:0005886">
    <property type="term" value="C:plasma membrane"/>
    <property type="evidence" value="ECO:0007669"/>
    <property type="project" value="UniProtKB-SubCell"/>
</dbReference>
<keyword evidence="3" id="KW-0813">Transport</keyword>
<organism evidence="10 11">
    <name type="scientific">Candidatus Thermodesulfobacterium syntrophicum</name>
    <dbReference type="NCBI Taxonomy" id="3060442"/>
    <lineage>
        <taxon>Bacteria</taxon>
        <taxon>Pseudomonadati</taxon>
        <taxon>Thermodesulfobacteriota</taxon>
        <taxon>Thermodesulfobacteria</taxon>
        <taxon>Thermodesulfobacteriales</taxon>
        <taxon>Thermodesulfobacteriaceae</taxon>
        <taxon>Thermodesulfobacterium</taxon>
    </lineage>
</organism>
<dbReference type="InterPro" id="IPR047817">
    <property type="entry name" value="ABC2_TM_bact-type"/>
</dbReference>
<evidence type="ECO:0000256" key="7">
    <source>
        <dbReference type="ARBA" id="ARBA00023136"/>
    </source>
</evidence>
<evidence type="ECO:0000256" key="5">
    <source>
        <dbReference type="ARBA" id="ARBA00022692"/>
    </source>
</evidence>
<dbReference type="EMBL" id="JAPHEG010000001">
    <property type="protein sequence ID" value="MDF2952895.1"/>
    <property type="molecule type" value="Genomic_DNA"/>
</dbReference>
<evidence type="ECO:0000256" key="1">
    <source>
        <dbReference type="ARBA" id="ARBA00004651"/>
    </source>
</evidence>
<evidence type="ECO:0000256" key="4">
    <source>
        <dbReference type="ARBA" id="ARBA00022475"/>
    </source>
</evidence>
<feature type="transmembrane region" description="Helical" evidence="8">
    <location>
        <begin position="229"/>
        <end position="253"/>
    </location>
</feature>
<sequence length="375" mass="43399">MFKRFSGIVKKEFIELLRDKLALILIFIAPVLVIFLEGYGLVFDVKKIPLAFLDYDRSKLSREYINSFVNSEYFKFYRLVSNYKEAEELIKKGKIRALIVIPPDFSRKLHKWQNVQVQILVDGTYPNRAQIVKGYVSSINFKFNMKLFRIYAKTLEKEEKFPIEVEMRAWYNPALESKNFIMPGELVTILCFYPILISCLAIVREKELGSIFNFYCSPAKSWEIVLGKAIPYIIVSFLTYLTLFFITVFIFKAKFIGNFIGLSIGSFLYISCTVGLGFLISSFTKTQITAMLLAFILAVLPSYLYSGYLCPISSMDISGQIMSKFIPATYFLKIVRGIYLKGLGLGFYINNLFYLCLYGFIVYTLTILRFKKRID</sequence>
<feature type="transmembrane region" description="Helical" evidence="8">
    <location>
        <begin position="352"/>
        <end position="370"/>
    </location>
</feature>
<comment type="caution">
    <text evidence="10">The sequence shown here is derived from an EMBL/GenBank/DDBJ whole genome shotgun (WGS) entry which is preliminary data.</text>
</comment>
<proteinExistence type="inferred from homology"/>
<name>A0AAE3P3F5_9BACT</name>
<evidence type="ECO:0000256" key="6">
    <source>
        <dbReference type="ARBA" id="ARBA00022989"/>
    </source>
</evidence>